<gene>
    <name evidence="1" type="ORF">HMPREF9470_01640</name>
</gene>
<proteinExistence type="predicted"/>
<dbReference type="PATRIC" id="fig|742734.4.peg.1758"/>
<dbReference type="AlphaFoldDB" id="A0A0J9F003"/>
<comment type="caution">
    <text evidence="1">The sequence shown here is derived from an EMBL/GenBank/DDBJ whole genome shotgun (WGS) entry which is preliminary data.</text>
</comment>
<name>A0A0J9F003_9FIRM</name>
<organism evidence="1 2">
    <name type="scientific">[Clostridium] citroniae WAL-19142</name>
    <dbReference type="NCBI Taxonomy" id="742734"/>
    <lineage>
        <taxon>Bacteria</taxon>
        <taxon>Bacillati</taxon>
        <taxon>Bacillota</taxon>
        <taxon>Clostridia</taxon>
        <taxon>Lachnospirales</taxon>
        <taxon>Lachnospiraceae</taxon>
        <taxon>Enterocloster</taxon>
    </lineage>
</organism>
<sequence>MGVDGKKTTAGILGFNQITMARLCNFNYWVEKKDNEGSSEFR</sequence>
<evidence type="ECO:0000313" key="1">
    <source>
        <dbReference type="EMBL" id="KMW21535.1"/>
    </source>
</evidence>
<evidence type="ECO:0000313" key="2">
    <source>
        <dbReference type="Proteomes" id="UP000037392"/>
    </source>
</evidence>
<reference evidence="1 2" key="1">
    <citation type="submission" date="2011-04" db="EMBL/GenBank/DDBJ databases">
        <title>The Genome Sequence of Clostridium citroniae WAL-19142.</title>
        <authorList>
            <consortium name="The Broad Institute Genome Sequencing Platform"/>
            <person name="Earl A."/>
            <person name="Ward D."/>
            <person name="Feldgarden M."/>
            <person name="Gevers D."/>
            <person name="Warren Y.A."/>
            <person name="Tyrrell K.L."/>
            <person name="Citron D.M."/>
            <person name="Goldstein E.J."/>
            <person name="Daigneault M."/>
            <person name="Allen-Vercoe E."/>
            <person name="Young S.K."/>
            <person name="Zeng Q."/>
            <person name="Gargeya S."/>
            <person name="Fitzgerald M."/>
            <person name="Haas B."/>
            <person name="Abouelleil A."/>
            <person name="Alvarado L."/>
            <person name="Arachchi H.M."/>
            <person name="Berlin A."/>
            <person name="Brown A."/>
            <person name="Chapman S.B."/>
            <person name="Chen Z."/>
            <person name="Dunbar C."/>
            <person name="Freedman E."/>
            <person name="Gearin G."/>
            <person name="Gellesch M."/>
            <person name="Goldberg J."/>
            <person name="Griggs A."/>
            <person name="Gujja S."/>
            <person name="Heilman E.R."/>
            <person name="Heiman D."/>
            <person name="Howarth C."/>
            <person name="Larson L."/>
            <person name="Lui A."/>
            <person name="MacDonald P.J."/>
            <person name="Mehta T."/>
            <person name="Montmayeur A."/>
            <person name="Murphy C."/>
            <person name="Neiman D."/>
            <person name="Pearson M."/>
            <person name="Priest M."/>
            <person name="Roberts A."/>
            <person name="Saif S."/>
            <person name="Shea T."/>
            <person name="Shenoy N."/>
            <person name="Sisk P."/>
            <person name="Stolte C."/>
            <person name="Sykes S."/>
            <person name="White J."/>
            <person name="Yandava C."/>
            <person name="Wortman J."/>
            <person name="Nusbaum C."/>
            <person name="Birren B."/>
        </authorList>
    </citation>
    <scope>NUCLEOTIDE SEQUENCE [LARGE SCALE GENOMIC DNA]</scope>
    <source>
        <strain evidence="1 2">WAL-19142</strain>
    </source>
</reference>
<dbReference type="EMBL" id="ADLK01000015">
    <property type="protein sequence ID" value="KMW21535.1"/>
    <property type="molecule type" value="Genomic_DNA"/>
</dbReference>
<accession>A0A0J9F003</accession>
<protein>
    <submittedName>
        <fullName evidence="1">Uncharacterized protein</fullName>
    </submittedName>
</protein>
<dbReference type="Proteomes" id="UP000037392">
    <property type="component" value="Unassembled WGS sequence"/>
</dbReference>